<dbReference type="Pfam" id="PF13649">
    <property type="entry name" value="Methyltransf_25"/>
    <property type="match status" value="1"/>
</dbReference>
<sequence>MNLNHPSFLDQSTIQLYSDYAGIQTLDELLTHLHTIQQSLKKTGTSYRCIDQYKFATCRMSRRFFYTKVLEFGKNQHDPFLIDIGCCTGTDLRQLHLDGYPKGYLVGMDSSSHYIDCGYDLFKDRTGCPLTFVVGDVFTDLEGGGIQDYDGRTAIAMAGSVIHLFQSTDQVIQFVRRLTRLLRPGGLFVGAHVAMLNSGSVDRIQLGNGGDGAATDRRWTKRFYLGQQEFESILTQNGFVDIEMETESRIPLHDQEQYLPESSTNQLFWLSFCATYAN</sequence>
<dbReference type="SUPFAM" id="SSF53335">
    <property type="entry name" value="S-adenosyl-L-methionine-dependent methyltransferases"/>
    <property type="match status" value="1"/>
</dbReference>
<dbReference type="OrthoDB" id="2094832at2759"/>
<comment type="pathway">
    <text evidence="1">Secondary metabolite biosynthesis.</text>
</comment>
<keyword evidence="3" id="KW-0949">S-adenosyl-L-methionine</keyword>
<dbReference type="STRING" id="4829.A0A163JTV1"/>
<dbReference type="InterPro" id="IPR041698">
    <property type="entry name" value="Methyltransf_25"/>
</dbReference>
<evidence type="ECO:0000256" key="4">
    <source>
        <dbReference type="ARBA" id="ARBA00038314"/>
    </source>
</evidence>
<evidence type="ECO:0000256" key="3">
    <source>
        <dbReference type="ARBA" id="ARBA00022691"/>
    </source>
</evidence>
<name>A0A163JTV1_ABSGL</name>
<evidence type="ECO:0000256" key="2">
    <source>
        <dbReference type="ARBA" id="ARBA00022679"/>
    </source>
</evidence>
<evidence type="ECO:0000259" key="5">
    <source>
        <dbReference type="Pfam" id="PF13649"/>
    </source>
</evidence>
<keyword evidence="7" id="KW-1185">Reference proteome</keyword>
<dbReference type="GO" id="GO:0016740">
    <property type="term" value="F:transferase activity"/>
    <property type="evidence" value="ECO:0007669"/>
    <property type="project" value="UniProtKB-KW"/>
</dbReference>
<dbReference type="EMBL" id="LT553604">
    <property type="protein sequence ID" value="SAM01933.1"/>
    <property type="molecule type" value="Genomic_DNA"/>
</dbReference>
<dbReference type="InterPro" id="IPR051654">
    <property type="entry name" value="Meroterpenoid_MTases"/>
</dbReference>
<dbReference type="PANTHER" id="PTHR35897:SF1">
    <property type="entry name" value="METHYLTRANSFERASE AUSD"/>
    <property type="match status" value="1"/>
</dbReference>
<dbReference type="PANTHER" id="PTHR35897">
    <property type="entry name" value="METHYLTRANSFERASE AUSD"/>
    <property type="match status" value="1"/>
</dbReference>
<organism evidence="6">
    <name type="scientific">Absidia glauca</name>
    <name type="common">Pin mould</name>
    <dbReference type="NCBI Taxonomy" id="4829"/>
    <lineage>
        <taxon>Eukaryota</taxon>
        <taxon>Fungi</taxon>
        <taxon>Fungi incertae sedis</taxon>
        <taxon>Mucoromycota</taxon>
        <taxon>Mucoromycotina</taxon>
        <taxon>Mucoromycetes</taxon>
        <taxon>Mucorales</taxon>
        <taxon>Cunninghamellaceae</taxon>
        <taxon>Absidia</taxon>
    </lineage>
</organism>
<dbReference type="CDD" id="cd02440">
    <property type="entry name" value="AdoMet_MTases"/>
    <property type="match status" value="1"/>
</dbReference>
<dbReference type="Proteomes" id="UP000078561">
    <property type="component" value="Unassembled WGS sequence"/>
</dbReference>
<dbReference type="AlphaFoldDB" id="A0A163JTV1"/>
<keyword evidence="2" id="KW-0808">Transferase</keyword>
<dbReference type="InParanoid" id="A0A163JTV1"/>
<comment type="similarity">
    <text evidence="4">Belongs to the class I-like SAM-binding methyltransferase superfamily.</text>
</comment>
<evidence type="ECO:0000313" key="6">
    <source>
        <dbReference type="EMBL" id="SAM01933.1"/>
    </source>
</evidence>
<reference evidence="6" key="1">
    <citation type="submission" date="2016-04" db="EMBL/GenBank/DDBJ databases">
        <authorList>
            <person name="Evans L.H."/>
            <person name="Alamgir A."/>
            <person name="Owens N."/>
            <person name="Weber N.D."/>
            <person name="Virtaneva K."/>
            <person name="Barbian K."/>
            <person name="Babar A."/>
            <person name="Rosenke K."/>
        </authorList>
    </citation>
    <scope>NUCLEOTIDE SEQUENCE [LARGE SCALE GENOMIC DNA]</scope>
    <source>
        <strain evidence="6">CBS 101.48</strain>
    </source>
</reference>
<proteinExistence type="inferred from homology"/>
<dbReference type="Gene3D" id="3.40.50.150">
    <property type="entry name" value="Vaccinia Virus protein VP39"/>
    <property type="match status" value="1"/>
</dbReference>
<gene>
    <name evidence="6" type="primary">ABSGL_07683.1 scaffold 8929</name>
</gene>
<accession>A0A163JTV1</accession>
<protein>
    <recommendedName>
        <fullName evidence="5">Methyltransferase domain-containing protein</fullName>
    </recommendedName>
</protein>
<dbReference type="OMA" id="HEWGMED"/>
<dbReference type="InterPro" id="IPR029063">
    <property type="entry name" value="SAM-dependent_MTases_sf"/>
</dbReference>
<evidence type="ECO:0000313" key="7">
    <source>
        <dbReference type="Proteomes" id="UP000078561"/>
    </source>
</evidence>
<feature type="domain" description="Methyltransferase" evidence="5">
    <location>
        <begin position="82"/>
        <end position="186"/>
    </location>
</feature>
<evidence type="ECO:0000256" key="1">
    <source>
        <dbReference type="ARBA" id="ARBA00005179"/>
    </source>
</evidence>